<evidence type="ECO:0000313" key="1">
    <source>
        <dbReference type="EMBL" id="PQO42434.1"/>
    </source>
</evidence>
<protein>
    <submittedName>
        <fullName evidence="1">Uncharacterized protein</fullName>
    </submittedName>
</protein>
<organism evidence="1 2">
    <name type="scientific">Blastopirellula marina</name>
    <dbReference type="NCBI Taxonomy" id="124"/>
    <lineage>
        <taxon>Bacteria</taxon>
        <taxon>Pseudomonadati</taxon>
        <taxon>Planctomycetota</taxon>
        <taxon>Planctomycetia</taxon>
        <taxon>Pirellulales</taxon>
        <taxon>Pirellulaceae</taxon>
        <taxon>Blastopirellula</taxon>
    </lineage>
</organism>
<proteinExistence type="predicted"/>
<dbReference type="Proteomes" id="UP000237819">
    <property type="component" value="Unassembled WGS sequence"/>
</dbReference>
<dbReference type="EMBL" id="PUHZ01000025">
    <property type="protein sequence ID" value="PQO42434.1"/>
    <property type="molecule type" value="Genomic_DNA"/>
</dbReference>
<accession>A0A2S8GEB6</accession>
<dbReference type="RefSeq" id="WP_105339011.1">
    <property type="nucleotide sequence ID" value="NZ_PUHZ01000025.1"/>
</dbReference>
<gene>
    <name evidence="1" type="ORF">C5Y93_29345</name>
</gene>
<reference evidence="1 2" key="1">
    <citation type="submission" date="2018-02" db="EMBL/GenBank/DDBJ databases">
        <title>Comparative genomes isolates from brazilian mangrove.</title>
        <authorList>
            <person name="Araujo J.E."/>
            <person name="Taketani R.G."/>
            <person name="Silva M.C.P."/>
            <person name="Loureco M.V."/>
            <person name="Andreote F.D."/>
        </authorList>
    </citation>
    <scope>NUCLEOTIDE SEQUENCE [LARGE SCALE GENOMIC DNA]</scope>
    <source>
        <strain evidence="1 2">Nap-Phe MGV</strain>
    </source>
</reference>
<comment type="caution">
    <text evidence="1">The sequence shown here is derived from an EMBL/GenBank/DDBJ whole genome shotgun (WGS) entry which is preliminary data.</text>
</comment>
<dbReference type="AlphaFoldDB" id="A0A2S8GEB6"/>
<sequence length="169" mass="19032">MGSTVVYLMDGTTEVAASSVLDTSYVLEDGYLLFALTEVVFCRTCCDLGLGERIPSIEEATAAFTHADRYTLKALRKQKTMAYDWAMERKRCYEWRLARVAPPRCLTCGGHELFVVDGEQCRDPVSGHEFILSQCYLYQDPFPSSFIRLSPEGTVLEADYGPQADDEDR</sequence>
<name>A0A2S8GEB6_9BACT</name>
<evidence type="ECO:0000313" key="2">
    <source>
        <dbReference type="Proteomes" id="UP000237819"/>
    </source>
</evidence>